<keyword evidence="4" id="KW-0234">DNA repair</keyword>
<organism evidence="9 10">
    <name type="scientific">Molorchus minor</name>
    <dbReference type="NCBI Taxonomy" id="1323400"/>
    <lineage>
        <taxon>Eukaryota</taxon>
        <taxon>Metazoa</taxon>
        <taxon>Ecdysozoa</taxon>
        <taxon>Arthropoda</taxon>
        <taxon>Hexapoda</taxon>
        <taxon>Insecta</taxon>
        <taxon>Pterygota</taxon>
        <taxon>Neoptera</taxon>
        <taxon>Endopterygota</taxon>
        <taxon>Coleoptera</taxon>
        <taxon>Polyphaga</taxon>
        <taxon>Cucujiformia</taxon>
        <taxon>Chrysomeloidea</taxon>
        <taxon>Cerambycidae</taxon>
        <taxon>Lamiinae</taxon>
        <taxon>Monochamini</taxon>
        <taxon>Molorchus</taxon>
    </lineage>
</organism>
<feature type="compositionally biased region" description="Basic residues" evidence="8">
    <location>
        <begin position="8"/>
        <end position="18"/>
    </location>
</feature>
<evidence type="ECO:0000256" key="1">
    <source>
        <dbReference type="ARBA" id="ARBA00008060"/>
    </source>
</evidence>
<protein>
    <recommendedName>
        <fullName evidence="2">DNA repair protein SWI5 homolog</fullName>
    </recommendedName>
    <alternativeName>
        <fullName evidence="6">Protein SAE3 homolog</fullName>
    </alternativeName>
</protein>
<dbReference type="Proteomes" id="UP001162164">
    <property type="component" value="Unassembled WGS sequence"/>
</dbReference>
<evidence type="ECO:0000256" key="4">
    <source>
        <dbReference type="ARBA" id="ARBA00023204"/>
    </source>
</evidence>
<dbReference type="Gene3D" id="1.20.5.170">
    <property type="match status" value="1"/>
</dbReference>
<keyword evidence="3" id="KW-0227">DNA damage</keyword>
<evidence type="ECO:0000256" key="3">
    <source>
        <dbReference type="ARBA" id="ARBA00022763"/>
    </source>
</evidence>
<feature type="region of interest" description="Disordered" evidence="8">
    <location>
        <begin position="1"/>
        <end position="25"/>
    </location>
</feature>
<keyword evidence="7" id="KW-0175">Coiled coil</keyword>
<evidence type="ECO:0000256" key="7">
    <source>
        <dbReference type="SAM" id="Coils"/>
    </source>
</evidence>
<dbReference type="PANTHER" id="PTHR28529:SF2">
    <property type="entry name" value="DNA REPAIR PROTEIN SWI5 HOMOLOG"/>
    <property type="match status" value="1"/>
</dbReference>
<dbReference type="EMBL" id="JAPWTJ010002281">
    <property type="protein sequence ID" value="KAJ8966895.1"/>
    <property type="molecule type" value="Genomic_DNA"/>
</dbReference>
<comment type="similarity">
    <text evidence="1">Belongs to the SWI5/SAE3 family.</text>
</comment>
<feature type="coiled-coil region" evidence="7">
    <location>
        <begin position="28"/>
        <end position="55"/>
    </location>
</feature>
<evidence type="ECO:0000256" key="6">
    <source>
        <dbReference type="ARBA" id="ARBA00030081"/>
    </source>
</evidence>
<name>A0ABQ9IVL8_9CUCU</name>
<evidence type="ECO:0000256" key="5">
    <source>
        <dbReference type="ARBA" id="ARBA00025380"/>
    </source>
</evidence>
<comment type="function">
    <text evidence="5">Component of the swi5-sfr1 complex, a complex required for double-strand break repair via homologous recombination.</text>
</comment>
<keyword evidence="10" id="KW-1185">Reference proteome</keyword>
<evidence type="ECO:0000256" key="8">
    <source>
        <dbReference type="SAM" id="MobiDB-lite"/>
    </source>
</evidence>
<gene>
    <name evidence="9" type="ORF">NQ317_003929</name>
</gene>
<dbReference type="PANTHER" id="PTHR28529">
    <property type="entry name" value="DNA REPAIR PROTEIN SWI5 HOMOLOG"/>
    <property type="match status" value="1"/>
</dbReference>
<evidence type="ECO:0000256" key="2">
    <source>
        <dbReference type="ARBA" id="ARBA00019825"/>
    </source>
</evidence>
<evidence type="ECO:0000313" key="9">
    <source>
        <dbReference type="EMBL" id="KAJ8966895.1"/>
    </source>
</evidence>
<reference evidence="9" key="1">
    <citation type="journal article" date="2023" name="Insect Mol. Biol.">
        <title>Genome sequencing provides insights into the evolution of gene families encoding plant cell wall-degrading enzymes in longhorned beetles.</title>
        <authorList>
            <person name="Shin N.R."/>
            <person name="Okamura Y."/>
            <person name="Kirsch R."/>
            <person name="Pauchet Y."/>
        </authorList>
    </citation>
    <scope>NUCLEOTIDE SEQUENCE</scope>
    <source>
        <strain evidence="9">MMC_N1</strain>
    </source>
</reference>
<dbReference type="InterPro" id="IPR010760">
    <property type="entry name" value="DNA-repair_Swi5"/>
</dbReference>
<evidence type="ECO:0000313" key="10">
    <source>
        <dbReference type="Proteomes" id="UP001162164"/>
    </source>
</evidence>
<sequence>MEHFKSSSSKKIKQKKIKRADSKESCTLSELKARQEKLLKEDLQLNKEIEDLQTRGISTDLQPQMQALHEYNEMKDLTQMVLGYLADAEHVTVSELHKRYDLPME</sequence>
<accession>A0ABQ9IVL8</accession>
<dbReference type="Pfam" id="PF07061">
    <property type="entry name" value="Swi5"/>
    <property type="match status" value="1"/>
</dbReference>
<comment type="caution">
    <text evidence="9">The sequence shown here is derived from an EMBL/GenBank/DDBJ whole genome shotgun (WGS) entry which is preliminary data.</text>
</comment>
<proteinExistence type="inferred from homology"/>